<dbReference type="SUPFAM" id="SSF48452">
    <property type="entry name" value="TPR-like"/>
    <property type="match status" value="1"/>
</dbReference>
<evidence type="ECO:0000256" key="1">
    <source>
        <dbReference type="PROSITE-ProRule" id="PRU00339"/>
    </source>
</evidence>
<sequence>MPFTLFRNAPAAGASDVRPATPARVFGLHALFLLTLLLLASTLPGCATQEPLKPYNPMGVSGKVNPEAEKYFAMAHVLWKGGETCTEPEKAVAYLNKAIELQPDYWQAFARRGLAYSEMGLWDEAFDDLTRAVRQHPSAENYAWRGLVAFRMGNQLGARKDLARSLELDSSQHRAWNYRAAVELAEDENAAACADFAQGCSNGDCTGMESARREGICK</sequence>
<proteinExistence type="predicted"/>
<keyword evidence="3" id="KW-1185">Reference proteome</keyword>
<evidence type="ECO:0000313" key="2">
    <source>
        <dbReference type="EMBL" id="MBG3875628.1"/>
    </source>
</evidence>
<dbReference type="SMART" id="SM00028">
    <property type="entry name" value="TPR"/>
    <property type="match status" value="2"/>
</dbReference>
<dbReference type="InterPro" id="IPR011990">
    <property type="entry name" value="TPR-like_helical_dom_sf"/>
</dbReference>
<feature type="repeat" description="TPR" evidence="1">
    <location>
        <begin position="106"/>
        <end position="139"/>
    </location>
</feature>
<name>A0ABS0IZL2_9BACT</name>
<evidence type="ECO:0008006" key="4">
    <source>
        <dbReference type="Google" id="ProtNLM"/>
    </source>
</evidence>
<dbReference type="EMBL" id="VRYY01000018">
    <property type="protein sequence ID" value="MBG3875628.1"/>
    <property type="molecule type" value="Genomic_DNA"/>
</dbReference>
<dbReference type="RefSeq" id="WP_196607904.1">
    <property type="nucleotide sequence ID" value="NZ_VRYY01000018.1"/>
</dbReference>
<accession>A0ABS0IZL2</accession>
<keyword evidence="1" id="KW-0802">TPR repeat</keyword>
<dbReference type="Pfam" id="PF13181">
    <property type="entry name" value="TPR_8"/>
    <property type="match status" value="1"/>
</dbReference>
<reference evidence="2 3" key="1">
    <citation type="submission" date="2019-08" db="EMBL/GenBank/DDBJ databases">
        <authorList>
            <person name="Luo N."/>
        </authorList>
    </citation>
    <scope>NUCLEOTIDE SEQUENCE [LARGE SCALE GENOMIC DNA]</scope>
    <source>
        <strain evidence="2 3">NCIMB 9442</strain>
    </source>
</reference>
<dbReference type="InterPro" id="IPR019734">
    <property type="entry name" value="TPR_rpt"/>
</dbReference>
<dbReference type="Proteomes" id="UP001194469">
    <property type="component" value="Unassembled WGS sequence"/>
</dbReference>
<comment type="caution">
    <text evidence="2">The sequence shown here is derived from an EMBL/GenBank/DDBJ whole genome shotgun (WGS) entry which is preliminary data.</text>
</comment>
<dbReference type="PANTHER" id="PTHR44523:SF1">
    <property type="entry name" value="TETRATRICOPEPTIDE REPEAT PROTEIN 13"/>
    <property type="match status" value="1"/>
</dbReference>
<dbReference type="Gene3D" id="1.25.40.10">
    <property type="entry name" value="Tetratricopeptide repeat domain"/>
    <property type="match status" value="2"/>
</dbReference>
<dbReference type="PANTHER" id="PTHR44523">
    <property type="entry name" value="TETRATRICOPEPTIDE REPEAT PROTEIN 13"/>
    <property type="match status" value="1"/>
</dbReference>
<dbReference type="PROSITE" id="PS50005">
    <property type="entry name" value="TPR"/>
    <property type="match status" value="1"/>
</dbReference>
<gene>
    <name evidence="2" type="ORF">FVW20_00945</name>
</gene>
<protein>
    <recommendedName>
        <fullName evidence="4">Tetratricopeptide repeat protein</fullName>
    </recommendedName>
</protein>
<organism evidence="2 3">
    <name type="scientific">Nitratidesulfovibrio oxamicus</name>
    <dbReference type="NCBI Taxonomy" id="32016"/>
    <lineage>
        <taxon>Bacteria</taxon>
        <taxon>Pseudomonadati</taxon>
        <taxon>Thermodesulfobacteriota</taxon>
        <taxon>Desulfovibrionia</taxon>
        <taxon>Desulfovibrionales</taxon>
        <taxon>Desulfovibrionaceae</taxon>
        <taxon>Nitratidesulfovibrio</taxon>
    </lineage>
</organism>
<evidence type="ECO:0000313" key="3">
    <source>
        <dbReference type="Proteomes" id="UP001194469"/>
    </source>
</evidence>